<dbReference type="InterPro" id="IPR050154">
    <property type="entry name" value="UbiB_kinase"/>
</dbReference>
<dbReference type="InterPro" id="IPR011009">
    <property type="entry name" value="Kinase-like_dom_sf"/>
</dbReference>
<dbReference type="InterPro" id="IPR000719">
    <property type="entry name" value="Prot_kinase_dom"/>
</dbReference>
<keyword evidence="2" id="KW-0472">Membrane</keyword>
<reference evidence="4" key="1">
    <citation type="submission" date="2022-12" db="EMBL/GenBank/DDBJ databases">
        <title>Polyphasic identification of a Novel Hot-Spring Cyanobacterium Ocullathermofonsia sinensis gen nov. sp. nov. and Genomic Insights on its Adaptations to the Thermal Habitat.</title>
        <authorList>
            <person name="Daroch M."/>
            <person name="Tang J."/>
            <person name="Jiang Y."/>
        </authorList>
    </citation>
    <scope>NUCLEOTIDE SEQUENCE</scope>
    <source>
        <strain evidence="4">PKUAC-SCTA174</strain>
    </source>
</reference>
<evidence type="ECO:0000313" key="5">
    <source>
        <dbReference type="Proteomes" id="UP001163152"/>
    </source>
</evidence>
<gene>
    <name evidence="4" type="ORF">OXH18_13825</name>
</gene>
<dbReference type="SUPFAM" id="SSF56112">
    <property type="entry name" value="Protein kinase-like (PK-like)"/>
    <property type="match status" value="1"/>
</dbReference>
<dbReference type="EMBL" id="CP113797">
    <property type="protein sequence ID" value="WAL58264.1"/>
    <property type="molecule type" value="Genomic_DNA"/>
</dbReference>
<comment type="similarity">
    <text evidence="1">Belongs to the protein kinase superfamily. ADCK protein kinase family.</text>
</comment>
<dbReference type="AlphaFoldDB" id="A0A9E9C5K2"/>
<dbReference type="PANTHER" id="PTHR10566">
    <property type="entry name" value="CHAPERONE-ACTIVITY OF BC1 COMPLEX CABC1 -RELATED"/>
    <property type="match status" value="1"/>
</dbReference>
<protein>
    <submittedName>
        <fullName evidence="4">AarF/UbiB family protein</fullName>
    </submittedName>
</protein>
<evidence type="ECO:0000256" key="2">
    <source>
        <dbReference type="SAM" id="Phobius"/>
    </source>
</evidence>
<dbReference type="RefSeq" id="WP_268607668.1">
    <property type="nucleotide sequence ID" value="NZ_CP113797.1"/>
</dbReference>
<dbReference type="GO" id="GO:0004672">
    <property type="term" value="F:protein kinase activity"/>
    <property type="evidence" value="ECO:0007669"/>
    <property type="project" value="InterPro"/>
</dbReference>
<dbReference type="PANTHER" id="PTHR10566:SF113">
    <property type="entry name" value="PROTEIN ACTIVITY OF BC1 COMPLEX KINASE 7, CHLOROPLASTIC"/>
    <property type="match status" value="1"/>
</dbReference>
<dbReference type="InterPro" id="IPR004147">
    <property type="entry name" value="ABC1_dom"/>
</dbReference>
<dbReference type="GO" id="GO:0005524">
    <property type="term" value="F:ATP binding"/>
    <property type="evidence" value="ECO:0007669"/>
    <property type="project" value="InterPro"/>
</dbReference>
<evidence type="ECO:0000313" key="4">
    <source>
        <dbReference type="EMBL" id="WAL58264.1"/>
    </source>
</evidence>
<evidence type="ECO:0000256" key="1">
    <source>
        <dbReference type="ARBA" id="ARBA00009670"/>
    </source>
</evidence>
<feature type="transmembrane region" description="Helical" evidence="2">
    <location>
        <begin position="528"/>
        <end position="549"/>
    </location>
</feature>
<keyword evidence="2" id="KW-1133">Transmembrane helix</keyword>
<organism evidence="4 5">
    <name type="scientific">Thermocoleostomius sinensis A174</name>
    <dbReference type="NCBI Taxonomy" id="2016057"/>
    <lineage>
        <taxon>Bacteria</taxon>
        <taxon>Bacillati</taxon>
        <taxon>Cyanobacteriota</taxon>
        <taxon>Cyanophyceae</taxon>
        <taxon>Oculatellales</taxon>
        <taxon>Oculatellaceae</taxon>
        <taxon>Thermocoleostomius</taxon>
    </lineage>
</organism>
<dbReference type="PROSITE" id="PS50011">
    <property type="entry name" value="PROTEIN_KINASE_DOM"/>
    <property type="match status" value="1"/>
</dbReference>
<evidence type="ECO:0000259" key="3">
    <source>
        <dbReference type="PROSITE" id="PS50011"/>
    </source>
</evidence>
<keyword evidence="5" id="KW-1185">Reference proteome</keyword>
<dbReference type="Proteomes" id="UP001163152">
    <property type="component" value="Chromosome"/>
</dbReference>
<keyword evidence="2" id="KW-0812">Transmembrane</keyword>
<name>A0A9E9C5K2_9CYAN</name>
<accession>A0A9E9C5K2</accession>
<dbReference type="CDD" id="cd05121">
    <property type="entry name" value="ABC1_ADCK3-like"/>
    <property type="match status" value="1"/>
</dbReference>
<proteinExistence type="inferred from homology"/>
<feature type="domain" description="Protein kinase" evidence="3">
    <location>
        <begin position="97"/>
        <end position="435"/>
    </location>
</feature>
<sequence>MFLLGAKSAAASQRQAEIIEVVLRNGWNYFRSRITKDARPDEQPALPLPQVLRQILIELGPTFVKLGQLLSTRPDLLSPEYIAVLETLQNNVPALPWSEIEPILQNAFGDSFQSEFLTIEPVAIAAGSLAQVHRAVLKNHQTVAIKIQRPGIREIVERDLEVLDSLANWFSRDKIGQAYDLPGLVEEFRYSLLGELDFYREARNTEQLRQNLKNSRFWKPGQVVVPNVYWDWTTDQILTLEWIEGIKLNQVDLPESRKKQLATLAVQVVMQQIYLDRFFHADPHPGNFLYIGDETQDRLALLDCGMVALIDPRTQSILTDLLIGIVYERPKIVTQAIRELGFTRLDLDLRAIESAFDRLLRRFYTRPLTDINLAELLNEALRIPRENNIQMPGTIGLFVKTIANVEGIARQLDPLFPFVEVARPIVEQAIRLRLFGTELWQDTVQSSLYLSRLTTQFPQRFEILLDRLERSELGINLGWRLEQAFLHTQQQGMNRLSLAILSMGSLIAGAILQHLAGHDPLSLPLIGTVSQGLLLFGIGLMSWVVIALLRPSP</sequence>
<dbReference type="KEGG" id="tsin:OXH18_13825"/>
<dbReference type="Pfam" id="PF03109">
    <property type="entry name" value="ABC1"/>
    <property type="match status" value="1"/>
</dbReference>